<dbReference type="Proteomes" id="UP001144673">
    <property type="component" value="Chromosome 1"/>
</dbReference>
<name>A0A9W8QLJ5_AKAMU</name>
<comment type="caution">
    <text evidence="3">The sequence shown here is derived from an EMBL/GenBank/DDBJ whole genome shotgun (WGS) entry which is preliminary data.</text>
</comment>
<protein>
    <submittedName>
        <fullName evidence="3">Uncharacterized protein</fullName>
    </submittedName>
</protein>
<dbReference type="GeneID" id="80893005"/>
<evidence type="ECO:0000313" key="3">
    <source>
        <dbReference type="EMBL" id="KAJ4164161.1"/>
    </source>
</evidence>
<gene>
    <name evidence="3" type="ORF">LMH87_005846</name>
</gene>
<accession>A0A9W8QLJ5</accession>
<dbReference type="AlphaFoldDB" id="A0A9W8QLJ5"/>
<reference evidence="3" key="1">
    <citation type="journal article" date="2023" name="Access Microbiol">
        <title>De-novo genome assembly for Akanthomyces muscarius, a biocontrol agent of insect agricultural pests.</title>
        <authorList>
            <person name="Erdos Z."/>
            <person name="Studholme D.J."/>
            <person name="Raymond B."/>
            <person name="Sharma M."/>
        </authorList>
    </citation>
    <scope>NUCLEOTIDE SEQUENCE</scope>
    <source>
        <strain evidence="3">Ve6</strain>
    </source>
</reference>
<keyword evidence="2" id="KW-0732">Signal</keyword>
<keyword evidence="4" id="KW-1185">Reference proteome</keyword>
<evidence type="ECO:0000256" key="2">
    <source>
        <dbReference type="SAM" id="SignalP"/>
    </source>
</evidence>
<feature type="chain" id="PRO_5040776374" evidence="2">
    <location>
        <begin position="19"/>
        <end position="479"/>
    </location>
</feature>
<evidence type="ECO:0000256" key="1">
    <source>
        <dbReference type="SAM" id="MobiDB-lite"/>
    </source>
</evidence>
<dbReference type="EMBL" id="JAJHUN010000001">
    <property type="protein sequence ID" value="KAJ4164161.1"/>
    <property type="molecule type" value="Genomic_DNA"/>
</dbReference>
<organism evidence="3 4">
    <name type="scientific">Akanthomyces muscarius</name>
    <name type="common">Entomopathogenic fungus</name>
    <name type="synonym">Lecanicillium muscarium</name>
    <dbReference type="NCBI Taxonomy" id="2231603"/>
    <lineage>
        <taxon>Eukaryota</taxon>
        <taxon>Fungi</taxon>
        <taxon>Dikarya</taxon>
        <taxon>Ascomycota</taxon>
        <taxon>Pezizomycotina</taxon>
        <taxon>Sordariomycetes</taxon>
        <taxon>Hypocreomycetidae</taxon>
        <taxon>Hypocreales</taxon>
        <taxon>Cordycipitaceae</taxon>
        <taxon>Akanthomyces</taxon>
    </lineage>
</organism>
<sequence length="479" mass="54007">MHDDRVLLFYLFGLVTRAEIATEPSCRITNSTSSDSSTISQTEHYSLLFNLSGMSINHWTVPARLPSKPGSLDWSRIAPLKYQEPPGKQARPLVDMSIRVVAKNIGIVSKELLETIPPRVLWRLWRFLEARGGACLHAWRIFSEVLTSDDEEDQVLAARLFVCGFYYAHYHLWRLHVYSIMASFPHVSDRIVRGWSDAPDPFPLLRVLRIWGDQSVTEVSLRWVAKFPSLVLYDVMAGKDDWTSAYEEAETTGWTVSQQVTRAEDTSILRYLMLLAPGEEIPMNRFSDLSRGIDVDLINLSSDPRCVLKRVPHGGAPPLLDYLMDPAKVSMQQANFLHKPAPKEVKFCHETAFETWAFWLYSLIGQLSGDRDLRSRGVRPEEQTVAGPFVLPSKPMACLFLGHSGQGGISSKPSYISRGLFATKRFTFTRLEILKGVIPPNTRAATGSANTVPAPPRRQPPSVKHNKRRRMEDVLGSFG</sequence>
<dbReference type="KEGG" id="amus:LMH87_005846"/>
<evidence type="ECO:0000313" key="4">
    <source>
        <dbReference type="Proteomes" id="UP001144673"/>
    </source>
</evidence>
<feature type="region of interest" description="Disordered" evidence="1">
    <location>
        <begin position="442"/>
        <end position="479"/>
    </location>
</feature>
<proteinExistence type="predicted"/>
<feature type="signal peptide" evidence="2">
    <location>
        <begin position="1"/>
        <end position="18"/>
    </location>
</feature>
<dbReference type="RefSeq" id="XP_056059076.1">
    <property type="nucleotide sequence ID" value="XM_056203639.1"/>
</dbReference>